<evidence type="ECO:0000256" key="1">
    <source>
        <dbReference type="HAMAP-Rule" id="MF_00226"/>
    </source>
</evidence>
<dbReference type="SUPFAM" id="SSF142433">
    <property type="entry name" value="CinA-like"/>
    <property type="match status" value="1"/>
</dbReference>
<dbReference type="InterPro" id="IPR008135">
    <property type="entry name" value="Competence-induced_CinA"/>
</dbReference>
<evidence type="ECO:0000313" key="3">
    <source>
        <dbReference type="EMBL" id="GAQ26199.1"/>
    </source>
</evidence>
<gene>
    <name evidence="1" type="primary">cinA</name>
    <name evidence="3" type="ORF">TSYNT_9463</name>
</gene>
<comment type="similarity">
    <text evidence="1">Belongs to the CinA family.</text>
</comment>
<dbReference type="NCBIfam" id="NF001813">
    <property type="entry name" value="PRK00549.1"/>
    <property type="match status" value="1"/>
</dbReference>
<accession>A0A0U9HSX0</accession>
<dbReference type="Proteomes" id="UP000062160">
    <property type="component" value="Unassembled WGS sequence"/>
</dbReference>
<dbReference type="EMBL" id="DF977003">
    <property type="protein sequence ID" value="GAQ26199.1"/>
    <property type="molecule type" value="Genomic_DNA"/>
</dbReference>
<reference evidence="3" key="1">
    <citation type="journal article" date="2016" name="Genome Announc.">
        <title>Draft Genome Sequence of the Syntrophic Lactate-Degrading Bacterium Tepidanaerobacter syntrophicus JLT.</title>
        <authorList>
            <person name="Matsuura N."/>
            <person name="Ohashi A."/>
            <person name="Tourlousse D.M."/>
            <person name="Sekiguchi Y."/>
        </authorList>
    </citation>
    <scope>NUCLEOTIDE SEQUENCE [LARGE SCALE GENOMIC DNA]</scope>
    <source>
        <strain evidence="3">JL</strain>
    </source>
</reference>
<dbReference type="InterPro" id="IPR036425">
    <property type="entry name" value="MoaB/Mog-like_dom_sf"/>
</dbReference>
<dbReference type="PIRSF" id="PIRSF006728">
    <property type="entry name" value="CinA"/>
    <property type="match status" value="1"/>
</dbReference>
<dbReference type="CDD" id="cd00885">
    <property type="entry name" value="cinA"/>
    <property type="match status" value="1"/>
</dbReference>
<dbReference type="InterPro" id="IPR041424">
    <property type="entry name" value="CinA_KH"/>
</dbReference>
<dbReference type="InterPro" id="IPR036653">
    <property type="entry name" value="CinA-like_C"/>
</dbReference>
<proteinExistence type="inferred from homology"/>
<dbReference type="PANTHER" id="PTHR13939">
    <property type="entry name" value="NICOTINAMIDE-NUCLEOTIDE AMIDOHYDROLASE PNCC"/>
    <property type="match status" value="1"/>
</dbReference>
<protein>
    <recommendedName>
        <fullName evidence="1">Putative competence-damage inducible protein</fullName>
    </recommendedName>
</protein>
<name>A0A0U9HSX0_9FIRM</name>
<dbReference type="SUPFAM" id="SSF53218">
    <property type="entry name" value="Molybdenum cofactor biosynthesis proteins"/>
    <property type="match status" value="1"/>
</dbReference>
<dbReference type="Gene3D" id="3.30.70.2860">
    <property type="match status" value="1"/>
</dbReference>
<sequence>MLLKAEIIAVGTELILGQIPNTNAQVISQALQEIGIDVYYHICVGDNKERLKEVFQTSFKRSDIIILTGGLGPTEDDLTKETVAEYLNLPLKLDENSLNRMKDYFKKTGRQIANNNYKQALIPEGAIAIENKNGTAPGVLLKYGDKIIVMLPGPPREMEPMLKETVIPYLSKMSTTTIFSRILKFYGIGESDLEERLKDLIDSQTVPTIAPLVGRAGEVTIRLTAKAGSKEEAQKIIRPTEEEIIKRTREYFYGFDNDSVEEIVAKLLIKLNKTISIAESCTGGLLAHKLTNIPGISASFDRGIISYSNRSKHELLNVKNETLENYGAVSEETAKEMAEGIRLSSGTDIGVSVTGIAGPDGGTAEKPVGLVYIGYADSSTVCAQRHIFSGRRIDIKERSANSALHLVRKMLQKLENPSNR</sequence>
<dbReference type="InterPro" id="IPR008136">
    <property type="entry name" value="CinA_C"/>
</dbReference>
<dbReference type="NCBIfam" id="TIGR00199">
    <property type="entry name" value="PncC_domain"/>
    <property type="match status" value="1"/>
</dbReference>
<keyword evidence="4" id="KW-1185">Reference proteome</keyword>
<dbReference type="HAMAP" id="MF_00226_B">
    <property type="entry name" value="CinA_B"/>
    <property type="match status" value="1"/>
</dbReference>
<evidence type="ECO:0000259" key="2">
    <source>
        <dbReference type="SMART" id="SM00852"/>
    </source>
</evidence>
<dbReference type="Pfam" id="PF00994">
    <property type="entry name" value="MoCF_biosynth"/>
    <property type="match status" value="1"/>
</dbReference>
<dbReference type="Gene3D" id="3.90.950.20">
    <property type="entry name" value="CinA-like"/>
    <property type="match status" value="1"/>
</dbReference>
<evidence type="ECO:0000313" key="4">
    <source>
        <dbReference type="Proteomes" id="UP000062160"/>
    </source>
</evidence>
<dbReference type="PANTHER" id="PTHR13939:SF0">
    <property type="entry name" value="NMN AMIDOHYDROLASE-LIKE PROTEIN YFAY"/>
    <property type="match status" value="1"/>
</dbReference>
<dbReference type="NCBIfam" id="TIGR00200">
    <property type="entry name" value="cinA_nterm"/>
    <property type="match status" value="1"/>
</dbReference>
<feature type="domain" description="MoaB/Mog" evidence="2">
    <location>
        <begin position="6"/>
        <end position="172"/>
    </location>
</feature>
<dbReference type="InterPro" id="IPR001453">
    <property type="entry name" value="MoaB/Mog_dom"/>
</dbReference>
<dbReference type="STRING" id="224999.GCA_001485475_02243"/>
<dbReference type="NCBIfam" id="TIGR00177">
    <property type="entry name" value="molyb_syn"/>
    <property type="match status" value="1"/>
</dbReference>
<dbReference type="Pfam" id="PF18146">
    <property type="entry name" value="CinA_KH"/>
    <property type="match status" value="1"/>
</dbReference>
<dbReference type="Gene3D" id="3.40.980.10">
    <property type="entry name" value="MoaB/Mog-like domain"/>
    <property type="match status" value="1"/>
</dbReference>
<dbReference type="SMART" id="SM00852">
    <property type="entry name" value="MoCF_biosynth"/>
    <property type="match status" value="1"/>
</dbReference>
<dbReference type="InterPro" id="IPR050101">
    <property type="entry name" value="CinA"/>
</dbReference>
<organism evidence="3">
    <name type="scientific">Tepidanaerobacter syntrophicus</name>
    <dbReference type="NCBI Taxonomy" id="224999"/>
    <lineage>
        <taxon>Bacteria</taxon>
        <taxon>Bacillati</taxon>
        <taxon>Bacillota</taxon>
        <taxon>Clostridia</taxon>
        <taxon>Thermosediminibacterales</taxon>
        <taxon>Tepidanaerobacteraceae</taxon>
        <taxon>Tepidanaerobacter</taxon>
    </lineage>
</organism>
<dbReference type="AlphaFoldDB" id="A0A0U9HSX0"/>
<dbReference type="Pfam" id="PF02464">
    <property type="entry name" value="CinA"/>
    <property type="match status" value="1"/>
</dbReference>